<evidence type="ECO:0000313" key="1">
    <source>
        <dbReference type="EMBL" id="KAK5599263.1"/>
    </source>
</evidence>
<sequence length="116" mass="12705">MIIECTWYRSELTHTSLSPTLSQPILLSVVVSLLPPTSVHYHPHSLSLIQITFIHSPVSLSLFQLPPLLPFGFLADHGKHPFILKLIPPLHAVVPPQFPPGSPSLSSIFLSSSSLL</sequence>
<protein>
    <submittedName>
        <fullName evidence="1">Uncharacterized protein</fullName>
    </submittedName>
</protein>
<proteinExistence type="predicted"/>
<dbReference type="AlphaFoldDB" id="A0AAV9QPS4"/>
<accession>A0AAV9QPS4</accession>
<dbReference type="Proteomes" id="UP001311232">
    <property type="component" value="Unassembled WGS sequence"/>
</dbReference>
<comment type="caution">
    <text evidence="1">The sequence shown here is derived from an EMBL/GenBank/DDBJ whole genome shotgun (WGS) entry which is preliminary data.</text>
</comment>
<dbReference type="EMBL" id="JAHHUM010002952">
    <property type="protein sequence ID" value="KAK5599263.1"/>
    <property type="molecule type" value="Genomic_DNA"/>
</dbReference>
<name>A0AAV9QPS4_9TELE</name>
<reference evidence="1 2" key="1">
    <citation type="submission" date="2021-06" db="EMBL/GenBank/DDBJ databases">
        <authorList>
            <person name="Palmer J.M."/>
        </authorList>
    </citation>
    <scope>NUCLEOTIDE SEQUENCE [LARGE SCALE GENOMIC DNA]</scope>
    <source>
        <strain evidence="1 2">MEX-2019</strain>
        <tissue evidence="1">Muscle</tissue>
    </source>
</reference>
<evidence type="ECO:0000313" key="2">
    <source>
        <dbReference type="Proteomes" id="UP001311232"/>
    </source>
</evidence>
<keyword evidence="2" id="KW-1185">Reference proteome</keyword>
<organism evidence="1 2">
    <name type="scientific">Crenichthys baileyi</name>
    <name type="common">White River springfish</name>
    <dbReference type="NCBI Taxonomy" id="28760"/>
    <lineage>
        <taxon>Eukaryota</taxon>
        <taxon>Metazoa</taxon>
        <taxon>Chordata</taxon>
        <taxon>Craniata</taxon>
        <taxon>Vertebrata</taxon>
        <taxon>Euteleostomi</taxon>
        <taxon>Actinopterygii</taxon>
        <taxon>Neopterygii</taxon>
        <taxon>Teleostei</taxon>
        <taxon>Neoteleostei</taxon>
        <taxon>Acanthomorphata</taxon>
        <taxon>Ovalentaria</taxon>
        <taxon>Atherinomorphae</taxon>
        <taxon>Cyprinodontiformes</taxon>
        <taxon>Goodeidae</taxon>
        <taxon>Crenichthys</taxon>
    </lineage>
</organism>
<gene>
    <name evidence="1" type="ORF">CRENBAI_023781</name>
</gene>